<feature type="domain" description="GH16" evidence="4">
    <location>
        <begin position="203"/>
        <end position="491"/>
    </location>
</feature>
<evidence type="ECO:0000259" key="4">
    <source>
        <dbReference type="PROSITE" id="PS51762"/>
    </source>
</evidence>
<sequence length="491" mass="54381">MQQTTPSPHVATVIPQRNTSLFAASLGRWIRFLLMILVGLPFASSQSIRISKHDDSLVGGQPSSVTVDFESPNEGIIQLQLFTTDWKKKSEAAVNAPAGSGTKTLQVTVPSDANIDASYLWQVVLYSRDWKKLSEATVTKIHVTGVSAKDSEPTTEPKEGTNEVSKEDAPASVTVTPNGFAIGIPVGNNAWVPPGDWQLDWADEFSGNGQPKGWYPLLGYAPDSFKRNAAKGIRWSGSTADSAWMYSTKSGNHVLNGEGQLVLRIVCDKTQTNEHGPKVNAAYLLSGYPERWDSTEPNNVKWGGRFFSPADGPLYICASVRTDEVLGYSTWFAFWLFSETRAYNGNPADGTEVDIIEIAKGAPQYMSQSFIVANHWKKISGSESKQFNSASRPRPTEYVDVNDDQFHAYGIEWSKDSMKCYVDGKLYYTFTENIPTDPVDMMLLLTMDFKPNAWDPNQGDGRTEGPFVSDTAQSREMSRALVDYVRVFRKQ</sequence>
<dbReference type="PANTHER" id="PTHR10963">
    <property type="entry name" value="GLYCOSYL HYDROLASE-RELATED"/>
    <property type="match status" value="1"/>
</dbReference>
<dbReference type="PROSITE" id="PS51762">
    <property type="entry name" value="GH16_2"/>
    <property type="match status" value="1"/>
</dbReference>
<feature type="region of interest" description="Disordered" evidence="2">
    <location>
        <begin position="147"/>
        <end position="170"/>
    </location>
</feature>
<keyword evidence="3" id="KW-0472">Membrane</keyword>
<dbReference type="EMBL" id="JACHXU010000009">
    <property type="protein sequence ID" value="MBB3207059.1"/>
    <property type="molecule type" value="Genomic_DNA"/>
</dbReference>
<comment type="caution">
    <text evidence="5">The sequence shown here is derived from an EMBL/GenBank/DDBJ whole genome shotgun (WGS) entry which is preliminary data.</text>
</comment>
<feature type="compositionally biased region" description="Basic and acidic residues" evidence="2">
    <location>
        <begin position="149"/>
        <end position="169"/>
    </location>
</feature>
<dbReference type="InterPro" id="IPR000757">
    <property type="entry name" value="Beta-glucanase-like"/>
</dbReference>
<evidence type="ECO:0000256" key="1">
    <source>
        <dbReference type="ARBA" id="ARBA00006865"/>
    </source>
</evidence>
<dbReference type="InterPro" id="IPR013320">
    <property type="entry name" value="ConA-like_dom_sf"/>
</dbReference>
<comment type="similarity">
    <text evidence="1">Belongs to the glycosyl hydrolase 16 family.</text>
</comment>
<dbReference type="PANTHER" id="PTHR10963:SF55">
    <property type="entry name" value="GLYCOSIDE HYDROLASE FAMILY 16 PROTEIN"/>
    <property type="match status" value="1"/>
</dbReference>
<dbReference type="Pfam" id="PF00722">
    <property type="entry name" value="Glyco_hydro_16"/>
    <property type="match status" value="1"/>
</dbReference>
<dbReference type="SUPFAM" id="SSF49899">
    <property type="entry name" value="Concanavalin A-like lectins/glucanases"/>
    <property type="match status" value="1"/>
</dbReference>
<organism evidence="5 6">
    <name type="scientific">Aporhodopirellula rubra</name>
    <dbReference type="NCBI Taxonomy" id="980271"/>
    <lineage>
        <taxon>Bacteria</taxon>
        <taxon>Pseudomonadati</taxon>
        <taxon>Planctomycetota</taxon>
        <taxon>Planctomycetia</taxon>
        <taxon>Pirellulales</taxon>
        <taxon>Pirellulaceae</taxon>
        <taxon>Aporhodopirellula</taxon>
    </lineage>
</organism>
<keyword evidence="3" id="KW-0812">Transmembrane</keyword>
<gene>
    <name evidence="5" type="ORF">FHS27_002878</name>
</gene>
<feature type="transmembrane region" description="Helical" evidence="3">
    <location>
        <begin position="20"/>
        <end position="43"/>
    </location>
</feature>
<evidence type="ECO:0000256" key="2">
    <source>
        <dbReference type="SAM" id="MobiDB-lite"/>
    </source>
</evidence>
<keyword evidence="3" id="KW-1133">Transmembrane helix</keyword>
<evidence type="ECO:0000313" key="5">
    <source>
        <dbReference type="EMBL" id="MBB3207059.1"/>
    </source>
</evidence>
<dbReference type="RefSeq" id="WP_184305460.1">
    <property type="nucleotide sequence ID" value="NZ_JACHXU010000009.1"/>
</dbReference>
<dbReference type="AlphaFoldDB" id="A0A7W5DYW7"/>
<accession>A0A7W5DYW7</accession>
<protein>
    <recommendedName>
        <fullName evidence="4">GH16 domain-containing protein</fullName>
    </recommendedName>
</protein>
<evidence type="ECO:0000256" key="3">
    <source>
        <dbReference type="SAM" id="Phobius"/>
    </source>
</evidence>
<dbReference type="GO" id="GO:0005975">
    <property type="term" value="P:carbohydrate metabolic process"/>
    <property type="evidence" value="ECO:0007669"/>
    <property type="project" value="InterPro"/>
</dbReference>
<dbReference type="GO" id="GO:0004553">
    <property type="term" value="F:hydrolase activity, hydrolyzing O-glycosyl compounds"/>
    <property type="evidence" value="ECO:0007669"/>
    <property type="project" value="InterPro"/>
</dbReference>
<proteinExistence type="inferred from homology"/>
<name>A0A7W5DYW7_9BACT</name>
<keyword evidence="6" id="KW-1185">Reference proteome</keyword>
<reference evidence="5 6" key="1">
    <citation type="submission" date="2020-08" db="EMBL/GenBank/DDBJ databases">
        <title>Genomic Encyclopedia of Type Strains, Phase III (KMG-III): the genomes of soil and plant-associated and newly described type strains.</title>
        <authorList>
            <person name="Whitman W."/>
        </authorList>
    </citation>
    <scope>NUCLEOTIDE SEQUENCE [LARGE SCALE GENOMIC DNA]</scope>
    <source>
        <strain evidence="5 6">CECT 8075</strain>
    </source>
</reference>
<dbReference type="InterPro" id="IPR050546">
    <property type="entry name" value="Glycosyl_Hydrlase_16"/>
</dbReference>
<dbReference type="Proteomes" id="UP000536179">
    <property type="component" value="Unassembled WGS sequence"/>
</dbReference>
<dbReference type="Gene3D" id="2.60.120.200">
    <property type="match status" value="1"/>
</dbReference>
<evidence type="ECO:0000313" key="6">
    <source>
        <dbReference type="Proteomes" id="UP000536179"/>
    </source>
</evidence>